<dbReference type="Proteomes" id="UP000215405">
    <property type="component" value="Unassembled WGS sequence"/>
</dbReference>
<dbReference type="EMBL" id="NBYO01000002">
    <property type="protein sequence ID" value="OXT00164.1"/>
    <property type="molecule type" value="Genomic_DNA"/>
</dbReference>
<feature type="signal peptide" evidence="1">
    <location>
        <begin position="1"/>
        <end position="23"/>
    </location>
</feature>
<reference evidence="3" key="1">
    <citation type="journal article" date="2017" name="Int. J. Syst. Evol. Microbiol.">
        <title>Notoacmeibacter marinus gen. nov., sp. nov., isolated from the gut of a limpet and proposal of Notoacmeibacteraceae fam. nov. in the order Rhizobiales of the class Alphaproteobacteria.</title>
        <authorList>
            <person name="Huang Z."/>
            <person name="Guo F."/>
            <person name="Lai Q."/>
        </authorList>
    </citation>
    <scope>NUCLEOTIDE SEQUENCE [LARGE SCALE GENOMIC DNA]</scope>
    <source>
        <strain evidence="3">XMTR2A4</strain>
    </source>
</reference>
<organism evidence="2 3">
    <name type="scientific">Notoacmeibacter marinus</name>
    <dbReference type="NCBI Taxonomy" id="1876515"/>
    <lineage>
        <taxon>Bacteria</taxon>
        <taxon>Pseudomonadati</taxon>
        <taxon>Pseudomonadota</taxon>
        <taxon>Alphaproteobacteria</taxon>
        <taxon>Hyphomicrobiales</taxon>
        <taxon>Notoacmeibacteraceae</taxon>
        <taxon>Notoacmeibacter</taxon>
    </lineage>
</organism>
<proteinExistence type="predicted"/>
<dbReference type="InterPro" id="IPR032347">
    <property type="entry name" value="DUF4864"/>
</dbReference>
<dbReference type="AlphaFoldDB" id="A0A231UW86"/>
<name>A0A231UW86_9HYPH</name>
<dbReference type="Pfam" id="PF16156">
    <property type="entry name" value="DUF4864"/>
    <property type="match status" value="1"/>
</dbReference>
<keyword evidence="3" id="KW-1185">Reference proteome</keyword>
<gene>
    <name evidence="2" type="ORF">B7H23_08245</name>
</gene>
<feature type="chain" id="PRO_5013076478" description="DUF4864 domain-containing protein" evidence="1">
    <location>
        <begin position="24"/>
        <end position="139"/>
    </location>
</feature>
<evidence type="ECO:0008006" key="4">
    <source>
        <dbReference type="Google" id="ProtNLM"/>
    </source>
</evidence>
<accession>A0A231UW86</accession>
<protein>
    <recommendedName>
        <fullName evidence="4">DUF4864 domain-containing protein</fullName>
    </recommendedName>
</protein>
<evidence type="ECO:0000313" key="2">
    <source>
        <dbReference type="EMBL" id="OXT00164.1"/>
    </source>
</evidence>
<evidence type="ECO:0000313" key="3">
    <source>
        <dbReference type="Proteomes" id="UP000215405"/>
    </source>
</evidence>
<keyword evidence="1" id="KW-0732">Signal</keyword>
<dbReference type="RefSeq" id="WP_094076988.1">
    <property type="nucleotide sequence ID" value="NZ_NBYO01000002.1"/>
</dbReference>
<evidence type="ECO:0000256" key="1">
    <source>
        <dbReference type="SAM" id="SignalP"/>
    </source>
</evidence>
<sequence length="139" mass="15176">MKPYALGLFALSFVLSSTIGALSQDTAPWQGPIDDQLQSFQSDNGARAYSHAAPNIRRMFPTLERFMSMVEGGYPQVRKPKSWTMGPATPLSDDLIAQEVIIVGPTGKVWKALYTLQQQADGNWQISGVSLQGLKSFGV</sequence>
<comment type="caution">
    <text evidence="2">The sequence shown here is derived from an EMBL/GenBank/DDBJ whole genome shotgun (WGS) entry which is preliminary data.</text>
</comment>